<evidence type="ECO:0000313" key="9">
    <source>
        <dbReference type="EMBL" id="ABJ81584.1"/>
    </source>
</evidence>
<sequence>MAIERVVIRGSERNPLPNSAPVGVPDPTDLVAVTVVLRRKAEPPSHVEEPISRTEFARLYGARPEDIPVVEQFAAENDLTVVEIDLGRRSVMLSGTVANMNEAFGTQLRLYRCPHGIFRSRTGALLVPANVGNIVVGVFGLDTRPQAATRFRRLLAVGPRAAGDTSYTPEAVAKLYGFPAGNGAGQTVAIIELGGGYRTADLNTYFQKLGIATPSVTAAGVDGGLNQPAGDPNSADGEVLLDIEVVGAIAPGAHIVVYFAPNTDQGFLDAITTAVHDSVHKPSVVSISWGGPESSWTAQALTQFDQAFQDAAVMGVTVCCASGDDGSADGVADGAAHVDFPASSPNVLGCGGTRLESNAGKVTKEVVWNAGPGNGASGGGVSETFPLPSYQVGANVPVSVNSTGFKGRGVPDVSGDADPGTGYQIYVDGRDAVFGGTSAVAPLWAALIAILNQQTGKPVGRINDKLYSAAKAKKALLDITSGDNGAYKAGPGWDPCTGLGRPDGAALLALLKPAT</sequence>
<dbReference type="KEGG" id="sus:Acid_0578"/>
<dbReference type="CDD" id="cd11377">
    <property type="entry name" value="Pro-peptidase_S53"/>
    <property type="match status" value="1"/>
</dbReference>
<dbReference type="HOGENOM" id="CLU_012501_0_1_0"/>
<dbReference type="AlphaFoldDB" id="Q02BI2"/>
<protein>
    <submittedName>
        <fullName evidence="9">Kumamolisin. Serine peptidase. MEROPS family S53</fullName>
    </submittedName>
</protein>
<evidence type="ECO:0000259" key="8">
    <source>
        <dbReference type="PROSITE" id="PS51695"/>
    </source>
</evidence>
<dbReference type="InParanoid" id="Q02BI2"/>
<dbReference type="SMART" id="SM00944">
    <property type="entry name" value="Pro-kuma_activ"/>
    <property type="match status" value="1"/>
</dbReference>
<organism evidence="9">
    <name type="scientific">Solibacter usitatus (strain Ellin6076)</name>
    <dbReference type="NCBI Taxonomy" id="234267"/>
    <lineage>
        <taxon>Bacteria</taxon>
        <taxon>Pseudomonadati</taxon>
        <taxon>Acidobacteriota</taxon>
        <taxon>Terriglobia</taxon>
        <taxon>Bryobacterales</taxon>
        <taxon>Solibacteraceae</taxon>
        <taxon>Candidatus Solibacter</taxon>
    </lineage>
</organism>
<evidence type="ECO:0000256" key="4">
    <source>
        <dbReference type="ARBA" id="ARBA00022801"/>
    </source>
</evidence>
<dbReference type="InterPro" id="IPR015366">
    <property type="entry name" value="S53_propep"/>
</dbReference>
<evidence type="ECO:0000256" key="3">
    <source>
        <dbReference type="ARBA" id="ARBA00022723"/>
    </source>
</evidence>
<evidence type="ECO:0000256" key="2">
    <source>
        <dbReference type="ARBA" id="ARBA00022670"/>
    </source>
</evidence>
<dbReference type="PANTHER" id="PTHR14218">
    <property type="entry name" value="PROTEASE S8 TRIPEPTIDYL PEPTIDASE I CLN2"/>
    <property type="match status" value="1"/>
</dbReference>
<keyword evidence="4" id="KW-0378">Hydrolase</keyword>
<dbReference type="STRING" id="234267.Acid_0578"/>
<comment type="cofactor">
    <cofactor evidence="1">
        <name>Ca(2+)</name>
        <dbReference type="ChEBI" id="CHEBI:29108"/>
    </cofactor>
</comment>
<dbReference type="InterPro" id="IPR036852">
    <property type="entry name" value="Peptidase_S8/S53_dom_sf"/>
</dbReference>
<keyword evidence="2" id="KW-0645">Protease</keyword>
<dbReference type="EMBL" id="CP000473">
    <property type="protein sequence ID" value="ABJ81584.1"/>
    <property type="molecule type" value="Genomic_DNA"/>
</dbReference>
<dbReference type="GO" id="GO:0006508">
    <property type="term" value="P:proteolysis"/>
    <property type="evidence" value="ECO:0007669"/>
    <property type="project" value="UniProtKB-KW"/>
</dbReference>
<keyword evidence="5" id="KW-0720">Serine protease</keyword>
<reference evidence="9" key="1">
    <citation type="submission" date="2006-10" db="EMBL/GenBank/DDBJ databases">
        <title>Complete sequence of Solibacter usitatus Ellin6076.</title>
        <authorList>
            <consortium name="US DOE Joint Genome Institute"/>
            <person name="Copeland A."/>
            <person name="Lucas S."/>
            <person name="Lapidus A."/>
            <person name="Barry K."/>
            <person name="Detter J.C."/>
            <person name="Glavina del Rio T."/>
            <person name="Hammon N."/>
            <person name="Israni S."/>
            <person name="Dalin E."/>
            <person name="Tice H."/>
            <person name="Pitluck S."/>
            <person name="Thompson L.S."/>
            <person name="Brettin T."/>
            <person name="Bruce D."/>
            <person name="Han C."/>
            <person name="Tapia R."/>
            <person name="Gilna P."/>
            <person name="Schmutz J."/>
            <person name="Larimer F."/>
            <person name="Land M."/>
            <person name="Hauser L."/>
            <person name="Kyrpides N."/>
            <person name="Mikhailova N."/>
            <person name="Janssen P.H."/>
            <person name="Kuske C.R."/>
            <person name="Richardson P."/>
        </authorList>
    </citation>
    <scope>NUCLEOTIDE SEQUENCE</scope>
    <source>
        <strain evidence="9">Ellin6076</strain>
    </source>
</reference>
<dbReference type="GO" id="GO:0046872">
    <property type="term" value="F:metal ion binding"/>
    <property type="evidence" value="ECO:0007669"/>
    <property type="project" value="UniProtKB-KW"/>
</dbReference>
<keyword evidence="7" id="KW-0865">Zymogen</keyword>
<dbReference type="SUPFAM" id="SSF52743">
    <property type="entry name" value="Subtilisin-like"/>
    <property type="match status" value="1"/>
</dbReference>
<dbReference type="eggNOG" id="COG4934">
    <property type="taxonomic scope" value="Bacteria"/>
</dbReference>
<accession>Q02BI2</accession>
<evidence type="ECO:0000256" key="7">
    <source>
        <dbReference type="ARBA" id="ARBA00023145"/>
    </source>
</evidence>
<feature type="domain" description="Peptidase S53" evidence="8">
    <location>
        <begin position="166"/>
        <end position="514"/>
    </location>
</feature>
<keyword evidence="6" id="KW-0106">Calcium</keyword>
<dbReference type="CDD" id="cd04056">
    <property type="entry name" value="Peptidases_S53"/>
    <property type="match status" value="1"/>
</dbReference>
<dbReference type="PROSITE" id="PS51695">
    <property type="entry name" value="SEDOLISIN"/>
    <property type="match status" value="1"/>
</dbReference>
<dbReference type="SUPFAM" id="SSF54897">
    <property type="entry name" value="Protease propeptides/inhibitors"/>
    <property type="match status" value="1"/>
</dbReference>
<proteinExistence type="predicted"/>
<keyword evidence="3" id="KW-0479">Metal-binding</keyword>
<evidence type="ECO:0000256" key="6">
    <source>
        <dbReference type="ARBA" id="ARBA00022837"/>
    </source>
</evidence>
<dbReference type="Pfam" id="PF09286">
    <property type="entry name" value="Pro-kuma_activ"/>
    <property type="match status" value="1"/>
</dbReference>
<dbReference type="GO" id="GO:0008240">
    <property type="term" value="F:tripeptidyl-peptidase activity"/>
    <property type="evidence" value="ECO:0007669"/>
    <property type="project" value="TreeGrafter"/>
</dbReference>
<dbReference type="InterPro" id="IPR050819">
    <property type="entry name" value="Tripeptidyl-peptidase_I"/>
</dbReference>
<gene>
    <name evidence="9" type="ordered locus">Acid_0578</name>
</gene>
<evidence type="ECO:0000256" key="1">
    <source>
        <dbReference type="ARBA" id="ARBA00001913"/>
    </source>
</evidence>
<name>Q02BI2_SOLUE</name>
<dbReference type="PANTHER" id="PTHR14218:SF15">
    <property type="entry name" value="TRIPEPTIDYL-PEPTIDASE 1"/>
    <property type="match status" value="1"/>
</dbReference>
<evidence type="ECO:0000256" key="5">
    <source>
        <dbReference type="ARBA" id="ARBA00022825"/>
    </source>
</evidence>
<dbReference type="InterPro" id="IPR030400">
    <property type="entry name" value="Sedolisin_dom"/>
</dbReference>
<dbReference type="GO" id="GO:0004252">
    <property type="term" value="F:serine-type endopeptidase activity"/>
    <property type="evidence" value="ECO:0007669"/>
    <property type="project" value="InterPro"/>
</dbReference>
<dbReference type="Gene3D" id="3.40.50.200">
    <property type="entry name" value="Peptidase S8/S53 domain"/>
    <property type="match status" value="1"/>
</dbReference>
<dbReference type="MEROPS" id="S53.004"/>